<evidence type="ECO:0000313" key="5">
    <source>
        <dbReference type="Proteomes" id="UP001159363"/>
    </source>
</evidence>
<accession>A0ABQ9G4K5</accession>
<keyword evidence="5" id="KW-1185">Reference proteome</keyword>
<evidence type="ECO:0000313" key="4">
    <source>
        <dbReference type="EMBL" id="KAJ8867396.1"/>
    </source>
</evidence>
<reference evidence="4 5" key="1">
    <citation type="submission" date="2023-02" db="EMBL/GenBank/DDBJ databases">
        <title>LHISI_Scaffold_Assembly.</title>
        <authorList>
            <person name="Stuart O.P."/>
            <person name="Cleave R."/>
            <person name="Magrath M.J.L."/>
            <person name="Mikheyev A.S."/>
        </authorList>
    </citation>
    <scope>NUCLEOTIDE SEQUENCE [LARGE SCALE GENOMIC DNA]</scope>
    <source>
        <strain evidence="4">Daus_M_001</strain>
        <tissue evidence="4">Leg muscle</tissue>
    </source>
</reference>
<evidence type="ECO:0000256" key="2">
    <source>
        <dbReference type="SAM" id="Coils"/>
    </source>
</evidence>
<dbReference type="PANTHER" id="PTHR32083:SF0">
    <property type="entry name" value="CILIA AND FLAGELLA-ASSOCIATED PROTEIN 58"/>
    <property type="match status" value="1"/>
</dbReference>
<keyword evidence="1 2" id="KW-0175">Coiled coil</keyword>
<organism evidence="4 5">
    <name type="scientific">Dryococelus australis</name>
    <dbReference type="NCBI Taxonomy" id="614101"/>
    <lineage>
        <taxon>Eukaryota</taxon>
        <taxon>Metazoa</taxon>
        <taxon>Ecdysozoa</taxon>
        <taxon>Arthropoda</taxon>
        <taxon>Hexapoda</taxon>
        <taxon>Insecta</taxon>
        <taxon>Pterygota</taxon>
        <taxon>Neoptera</taxon>
        <taxon>Polyneoptera</taxon>
        <taxon>Phasmatodea</taxon>
        <taxon>Verophasmatodea</taxon>
        <taxon>Anareolatae</taxon>
        <taxon>Phasmatidae</taxon>
        <taxon>Eurycanthinae</taxon>
        <taxon>Dryococelus</taxon>
    </lineage>
</organism>
<comment type="caution">
    <text evidence="4">The sequence shown here is derived from an EMBL/GenBank/DDBJ whole genome shotgun (WGS) entry which is preliminary data.</text>
</comment>
<dbReference type="PANTHER" id="PTHR32083">
    <property type="entry name" value="CILIA AND FLAGELLA-ASSOCIATED PROTEIN 58-RELATED"/>
    <property type="match status" value="1"/>
</dbReference>
<dbReference type="Pfam" id="PF21771">
    <property type="entry name" value="CFAP58_CC"/>
    <property type="match status" value="1"/>
</dbReference>
<evidence type="ECO:0000256" key="1">
    <source>
        <dbReference type="ARBA" id="ARBA00023054"/>
    </source>
</evidence>
<dbReference type="Proteomes" id="UP001159363">
    <property type="component" value="Chromosome 14"/>
</dbReference>
<gene>
    <name evidence="4" type="ORF">PR048_031197</name>
</gene>
<dbReference type="EMBL" id="JARBHB010000015">
    <property type="protein sequence ID" value="KAJ8867396.1"/>
    <property type="molecule type" value="Genomic_DNA"/>
</dbReference>
<feature type="coiled-coil region" evidence="2">
    <location>
        <begin position="106"/>
        <end position="147"/>
    </location>
</feature>
<dbReference type="InterPro" id="IPR049270">
    <property type="entry name" value="CFAP58_CC"/>
</dbReference>
<protein>
    <recommendedName>
        <fullName evidence="3">Cilia- and flagella-associated protein 58 central coiled coil domain-containing protein</fullName>
    </recommendedName>
</protein>
<feature type="coiled-coil region" evidence="2">
    <location>
        <begin position="177"/>
        <end position="211"/>
    </location>
</feature>
<sequence length="381" mass="44796">MSLRKRNTLSAYTCKKPKSKYRNCKRLGKASQKQSSDTHKTPYDRVKQCQECKKNIKASERIKIDIFTQNKLQYVTQSLELKKDVDSAVEEVKLKQRDVYENLKTIAETETQLKKQQSLYDAVRADRNTLSQNLLESQAETAELKKKVKMMGHQIEQMKEDIKYKEGQLIKSEFGSAAEGGEEREGLRGELQRLQQDVLACQKQIEQMQLEERKLQCAVQQGDEERHRQQTEIRQIMNERDILGTQLVRRNDELSLVYEKERTLQSTLSRGQEQYDQRLEDIRLLRIEIMRLRREKGLLVDSVDNSTDLRQEVFHLQKDLAREQTKCRALEEELQNPLNVHRWRKLEVSAAIPSCCLAARQKHHLNMHVQKLQLAVFNFEL</sequence>
<evidence type="ECO:0000259" key="3">
    <source>
        <dbReference type="Pfam" id="PF21771"/>
    </source>
</evidence>
<name>A0ABQ9G4K5_9NEOP</name>
<feature type="domain" description="Cilia- and flagella-associated protein 58 central coiled coil" evidence="3">
    <location>
        <begin position="50"/>
        <end position="299"/>
    </location>
</feature>
<proteinExistence type="predicted"/>